<organism evidence="2 3">
    <name type="scientific">Steinernema carpocapsae</name>
    <name type="common">Entomopathogenic nematode</name>
    <dbReference type="NCBI Taxonomy" id="34508"/>
    <lineage>
        <taxon>Eukaryota</taxon>
        <taxon>Metazoa</taxon>
        <taxon>Ecdysozoa</taxon>
        <taxon>Nematoda</taxon>
        <taxon>Chromadorea</taxon>
        <taxon>Rhabditida</taxon>
        <taxon>Tylenchina</taxon>
        <taxon>Panagrolaimomorpha</taxon>
        <taxon>Strongyloidoidea</taxon>
        <taxon>Steinernematidae</taxon>
        <taxon>Steinernema</taxon>
    </lineage>
</organism>
<evidence type="ECO:0000313" key="2">
    <source>
        <dbReference type="EMBL" id="TMS37512.1"/>
    </source>
</evidence>
<sequence length="232" mass="26159">MLPARAQSFRVKRRSTDYSNQPSNHGGRQAEKAHRRQLPGVEKSPAKRSLVFQLDSNDGRTYRRLRWLSMRVATRQTHQGREMGKAAKNDVSRLSSFNSRLGGRFSAALPLSTWAAISPTASSAPSSVLPSFRLPSASSRFARRRTAKVRRRVFRPSKRANQSPRVGLVRPFFATRLDPNRAFCVWAPSTLPIIYTTSSAQPSPSRSTHTATFRDRFRVSFLVMLFILLVAD</sequence>
<evidence type="ECO:0000313" key="3">
    <source>
        <dbReference type="Proteomes" id="UP000298663"/>
    </source>
</evidence>
<protein>
    <submittedName>
        <fullName evidence="2">Uncharacterized protein</fullName>
    </submittedName>
</protein>
<dbReference type="AlphaFoldDB" id="A0A4U8UVS4"/>
<proteinExistence type="predicted"/>
<feature type="region of interest" description="Disordered" evidence="1">
    <location>
        <begin position="1"/>
        <end position="46"/>
    </location>
</feature>
<name>A0A4U8UVS4_STECR</name>
<dbReference type="EMBL" id="AZBU02000001">
    <property type="protein sequence ID" value="TMS37512.1"/>
    <property type="molecule type" value="Genomic_DNA"/>
</dbReference>
<accession>A0A4U8UVS4</accession>
<reference evidence="2 3" key="2">
    <citation type="journal article" date="2019" name="G3 (Bethesda)">
        <title>Hybrid Assembly of the Genome of the Entomopathogenic Nematode Steinernema carpocapsae Identifies the X-Chromosome.</title>
        <authorList>
            <person name="Serra L."/>
            <person name="Macchietto M."/>
            <person name="Macias-Munoz A."/>
            <person name="McGill C.J."/>
            <person name="Rodriguez I.M."/>
            <person name="Rodriguez B."/>
            <person name="Murad R."/>
            <person name="Mortazavi A."/>
        </authorList>
    </citation>
    <scope>NUCLEOTIDE SEQUENCE [LARGE SCALE GENOMIC DNA]</scope>
    <source>
        <strain evidence="2 3">ALL</strain>
    </source>
</reference>
<gene>
    <name evidence="2" type="ORF">L596_004427</name>
</gene>
<evidence type="ECO:0000256" key="1">
    <source>
        <dbReference type="SAM" id="MobiDB-lite"/>
    </source>
</evidence>
<keyword evidence="3" id="KW-1185">Reference proteome</keyword>
<comment type="caution">
    <text evidence="2">The sequence shown here is derived from an EMBL/GenBank/DDBJ whole genome shotgun (WGS) entry which is preliminary data.</text>
</comment>
<dbReference type="Proteomes" id="UP000298663">
    <property type="component" value="Unassembled WGS sequence"/>
</dbReference>
<feature type="compositionally biased region" description="Polar residues" evidence="1">
    <location>
        <begin position="17"/>
        <end position="26"/>
    </location>
</feature>
<reference evidence="2 3" key="1">
    <citation type="journal article" date="2015" name="Genome Biol.">
        <title>Comparative genomics of Steinernema reveals deeply conserved gene regulatory networks.</title>
        <authorList>
            <person name="Dillman A.R."/>
            <person name="Macchietto M."/>
            <person name="Porter C.F."/>
            <person name="Rogers A."/>
            <person name="Williams B."/>
            <person name="Antoshechkin I."/>
            <person name="Lee M.M."/>
            <person name="Goodwin Z."/>
            <person name="Lu X."/>
            <person name="Lewis E.E."/>
            <person name="Goodrich-Blair H."/>
            <person name="Stock S.P."/>
            <person name="Adams B.J."/>
            <person name="Sternberg P.W."/>
            <person name="Mortazavi A."/>
        </authorList>
    </citation>
    <scope>NUCLEOTIDE SEQUENCE [LARGE SCALE GENOMIC DNA]</scope>
    <source>
        <strain evidence="2 3">ALL</strain>
    </source>
</reference>